<feature type="transmembrane region" description="Helical" evidence="11">
    <location>
        <begin position="88"/>
        <end position="110"/>
    </location>
</feature>
<evidence type="ECO:0000256" key="6">
    <source>
        <dbReference type="ARBA" id="ARBA00022801"/>
    </source>
</evidence>
<sequence length="335" mass="36629">MYIIYAILAFSILIIVHELGHFIVAKLNGIKVEEFSIGMGPKLFGVKGKETEYNLRVLPFGGFVKMLGEEEQVKDKRSFSSKSPIQKILVIGAGAFMNLVLGIVIFTILCMNNGYAETKIGEVANGTPAQEVGLQIGDELIRLDGKKINTVNDLTTGIAMAKGNPIKLQVSRGGEKITKEIIPAVTEDGGLRIGIAFEQVKNPTLLQSFGHSFLEIKSLISQTFTALKSIVTGEANLKTDVGGPITIIKMSGQMAKTGIWNLMWFMAFLSVQLAVFNLLPLPALDGGLIFIELIQMTIRKKIPAVYIERLNYIGIMLLMGLMVIVTVKDLIFPIL</sequence>
<comment type="subcellular location">
    <subcellularLocation>
        <location evidence="2">Membrane</location>
        <topology evidence="2">Multi-pass membrane protein</topology>
    </subcellularLocation>
</comment>
<comment type="caution">
    <text evidence="13">The sequence shown here is derived from an EMBL/GenBank/DDBJ whole genome shotgun (WGS) entry which is preliminary data.</text>
</comment>
<evidence type="ECO:0000256" key="1">
    <source>
        <dbReference type="ARBA" id="ARBA00001947"/>
    </source>
</evidence>
<keyword evidence="9" id="KW-0482">Metalloprotease</keyword>
<dbReference type="RefSeq" id="WP_152887006.1">
    <property type="nucleotide sequence ID" value="NZ_WHJC01000006.1"/>
</dbReference>
<keyword evidence="4" id="KW-0645">Protease</keyword>
<evidence type="ECO:0000256" key="3">
    <source>
        <dbReference type="ARBA" id="ARBA00007931"/>
    </source>
</evidence>
<evidence type="ECO:0000259" key="12">
    <source>
        <dbReference type="SMART" id="SM00228"/>
    </source>
</evidence>
<dbReference type="GO" id="GO:0016020">
    <property type="term" value="C:membrane"/>
    <property type="evidence" value="ECO:0007669"/>
    <property type="project" value="UniProtKB-SubCell"/>
</dbReference>
<evidence type="ECO:0000256" key="9">
    <source>
        <dbReference type="ARBA" id="ARBA00023049"/>
    </source>
</evidence>
<feature type="domain" description="PDZ" evidence="12">
    <location>
        <begin position="99"/>
        <end position="174"/>
    </location>
</feature>
<keyword evidence="14" id="KW-1185">Reference proteome</keyword>
<keyword evidence="8 11" id="KW-1133">Transmembrane helix</keyword>
<organism evidence="13 14">
    <name type="scientific">Clostridium tarantellae</name>
    <dbReference type="NCBI Taxonomy" id="39493"/>
    <lineage>
        <taxon>Bacteria</taxon>
        <taxon>Bacillati</taxon>
        <taxon>Bacillota</taxon>
        <taxon>Clostridia</taxon>
        <taxon>Eubacteriales</taxon>
        <taxon>Clostridiaceae</taxon>
        <taxon>Clostridium</taxon>
    </lineage>
</organism>
<evidence type="ECO:0000313" key="14">
    <source>
        <dbReference type="Proteomes" id="UP000430345"/>
    </source>
</evidence>
<dbReference type="EMBL" id="WHJC01000006">
    <property type="protein sequence ID" value="MPQ42408.1"/>
    <property type="molecule type" value="Genomic_DNA"/>
</dbReference>
<dbReference type="GO" id="GO:0004222">
    <property type="term" value="F:metalloendopeptidase activity"/>
    <property type="evidence" value="ECO:0007669"/>
    <property type="project" value="InterPro"/>
</dbReference>
<dbReference type="OrthoDB" id="9782003at2"/>
<dbReference type="CDD" id="cd23081">
    <property type="entry name" value="cpPDZ_EcRseP-like"/>
    <property type="match status" value="1"/>
</dbReference>
<comment type="similarity">
    <text evidence="3">Belongs to the peptidase M50B family.</text>
</comment>
<feature type="transmembrane region" description="Helical" evidence="11">
    <location>
        <begin position="310"/>
        <end position="332"/>
    </location>
</feature>
<dbReference type="Proteomes" id="UP000430345">
    <property type="component" value="Unassembled WGS sequence"/>
</dbReference>
<protein>
    <submittedName>
        <fullName evidence="13">PDZ domain-containing protein</fullName>
    </submittedName>
</protein>
<dbReference type="CDD" id="cd06163">
    <property type="entry name" value="S2P-M50_PDZ_RseP-like"/>
    <property type="match status" value="1"/>
</dbReference>
<dbReference type="InterPro" id="IPR008915">
    <property type="entry name" value="Peptidase_M50"/>
</dbReference>
<feature type="transmembrane region" description="Helical" evidence="11">
    <location>
        <begin position="258"/>
        <end position="275"/>
    </location>
</feature>
<feature type="transmembrane region" description="Helical" evidence="11">
    <location>
        <begin position="7"/>
        <end position="25"/>
    </location>
</feature>
<evidence type="ECO:0000256" key="7">
    <source>
        <dbReference type="ARBA" id="ARBA00022833"/>
    </source>
</evidence>
<dbReference type="SUPFAM" id="SSF50156">
    <property type="entry name" value="PDZ domain-like"/>
    <property type="match status" value="1"/>
</dbReference>
<dbReference type="Pfam" id="PF02163">
    <property type="entry name" value="Peptidase_M50"/>
    <property type="match status" value="1"/>
</dbReference>
<dbReference type="GO" id="GO:0006508">
    <property type="term" value="P:proteolysis"/>
    <property type="evidence" value="ECO:0007669"/>
    <property type="project" value="UniProtKB-KW"/>
</dbReference>
<reference evidence="13 14" key="1">
    <citation type="submission" date="2019-10" db="EMBL/GenBank/DDBJ databases">
        <title>The Genome Sequence of Clostridium tarantellae Isolated from Fish Brain.</title>
        <authorList>
            <person name="Bano L."/>
            <person name="Kiel M."/>
            <person name="Sales G."/>
            <person name="Doxey A.C."/>
            <person name="Mansfield M.J."/>
            <person name="Schiavone M."/>
            <person name="Rossetto O."/>
            <person name="Pirazzini M."/>
            <person name="Dobrindt U."/>
            <person name="Montecucco C."/>
        </authorList>
    </citation>
    <scope>NUCLEOTIDE SEQUENCE [LARGE SCALE GENOMIC DNA]</scope>
    <source>
        <strain evidence="13 14">DSM 3997</strain>
    </source>
</reference>
<evidence type="ECO:0000256" key="8">
    <source>
        <dbReference type="ARBA" id="ARBA00022989"/>
    </source>
</evidence>
<comment type="cofactor">
    <cofactor evidence="1">
        <name>Zn(2+)</name>
        <dbReference type="ChEBI" id="CHEBI:29105"/>
    </cofactor>
</comment>
<dbReference type="AlphaFoldDB" id="A0A6I1MJ26"/>
<proteinExistence type="inferred from homology"/>
<keyword evidence="7" id="KW-0862">Zinc</keyword>
<dbReference type="Gene3D" id="2.30.42.10">
    <property type="match status" value="1"/>
</dbReference>
<dbReference type="InterPro" id="IPR004387">
    <property type="entry name" value="Pept_M50_Zn"/>
</dbReference>
<dbReference type="PANTHER" id="PTHR42837">
    <property type="entry name" value="REGULATOR OF SIGMA-E PROTEASE RSEP"/>
    <property type="match status" value="1"/>
</dbReference>
<keyword evidence="10 11" id="KW-0472">Membrane</keyword>
<evidence type="ECO:0000256" key="2">
    <source>
        <dbReference type="ARBA" id="ARBA00004141"/>
    </source>
</evidence>
<dbReference type="PANTHER" id="PTHR42837:SF2">
    <property type="entry name" value="MEMBRANE METALLOPROTEASE ARASP2, CHLOROPLASTIC-RELATED"/>
    <property type="match status" value="1"/>
</dbReference>
<evidence type="ECO:0000256" key="5">
    <source>
        <dbReference type="ARBA" id="ARBA00022692"/>
    </source>
</evidence>
<evidence type="ECO:0000256" key="4">
    <source>
        <dbReference type="ARBA" id="ARBA00022670"/>
    </source>
</evidence>
<gene>
    <name evidence="13" type="ORF">GBZ86_01325</name>
</gene>
<evidence type="ECO:0000313" key="13">
    <source>
        <dbReference type="EMBL" id="MPQ42408.1"/>
    </source>
</evidence>
<dbReference type="SMART" id="SM00228">
    <property type="entry name" value="PDZ"/>
    <property type="match status" value="1"/>
</dbReference>
<name>A0A6I1MJ26_9CLOT</name>
<accession>A0A6I1MJ26</accession>
<evidence type="ECO:0000256" key="10">
    <source>
        <dbReference type="ARBA" id="ARBA00023136"/>
    </source>
</evidence>
<dbReference type="InterPro" id="IPR001478">
    <property type="entry name" value="PDZ"/>
</dbReference>
<evidence type="ECO:0000256" key="11">
    <source>
        <dbReference type="SAM" id="Phobius"/>
    </source>
</evidence>
<keyword evidence="5 11" id="KW-0812">Transmembrane</keyword>
<dbReference type="InterPro" id="IPR036034">
    <property type="entry name" value="PDZ_sf"/>
</dbReference>
<keyword evidence="6" id="KW-0378">Hydrolase</keyword>